<dbReference type="Gene3D" id="1.10.260.40">
    <property type="entry name" value="lambda repressor-like DNA-binding domains"/>
    <property type="match status" value="1"/>
</dbReference>
<feature type="transmembrane region" description="Helical" evidence="2">
    <location>
        <begin position="177"/>
        <end position="195"/>
    </location>
</feature>
<name>A0A414G093_9ACTN</name>
<feature type="domain" description="HTH cro/C1-type" evidence="3">
    <location>
        <begin position="15"/>
        <end position="69"/>
    </location>
</feature>
<feature type="transmembrane region" description="Helical" evidence="2">
    <location>
        <begin position="119"/>
        <end position="137"/>
    </location>
</feature>
<keyword evidence="2" id="KW-1133">Transmembrane helix</keyword>
<protein>
    <submittedName>
        <fullName evidence="4">XRE family transcriptional regulator</fullName>
    </submittedName>
</protein>
<dbReference type="AlphaFoldDB" id="A0A414G093"/>
<evidence type="ECO:0000313" key="4">
    <source>
        <dbReference type="EMBL" id="RHD57644.1"/>
    </source>
</evidence>
<dbReference type="InterPro" id="IPR001387">
    <property type="entry name" value="Cro/C1-type_HTH"/>
</dbReference>
<feature type="transmembrane region" description="Helical" evidence="2">
    <location>
        <begin position="201"/>
        <end position="220"/>
    </location>
</feature>
<evidence type="ECO:0000259" key="3">
    <source>
        <dbReference type="PROSITE" id="PS50943"/>
    </source>
</evidence>
<feature type="transmembrane region" description="Helical" evidence="2">
    <location>
        <begin position="88"/>
        <end position="107"/>
    </location>
</feature>
<dbReference type="PANTHER" id="PTHR46558">
    <property type="entry name" value="TRACRIPTIONAL REGULATORY PROTEIN-RELATED-RELATED"/>
    <property type="match status" value="1"/>
</dbReference>
<proteinExistence type="predicted"/>
<gene>
    <name evidence="4" type="ORF">DW787_02075</name>
</gene>
<reference evidence="4 5" key="1">
    <citation type="submission" date="2018-08" db="EMBL/GenBank/DDBJ databases">
        <title>A genome reference for cultivated species of the human gut microbiota.</title>
        <authorList>
            <person name="Zou Y."/>
            <person name="Xue W."/>
            <person name="Luo G."/>
        </authorList>
    </citation>
    <scope>NUCLEOTIDE SEQUENCE [LARGE SCALE GENOMIC DNA]</scope>
    <source>
        <strain evidence="4 5">AM30-5LB</strain>
    </source>
</reference>
<dbReference type="CDD" id="cd00093">
    <property type="entry name" value="HTH_XRE"/>
    <property type="match status" value="1"/>
</dbReference>
<evidence type="ECO:0000256" key="1">
    <source>
        <dbReference type="ARBA" id="ARBA00023125"/>
    </source>
</evidence>
<keyword evidence="2" id="KW-0472">Membrane</keyword>
<evidence type="ECO:0000256" key="2">
    <source>
        <dbReference type="SAM" id="Phobius"/>
    </source>
</evidence>
<dbReference type="GO" id="GO:0003677">
    <property type="term" value="F:DNA binding"/>
    <property type="evidence" value="ECO:0007669"/>
    <property type="project" value="UniProtKB-KW"/>
</dbReference>
<organism evidence="4 5">
    <name type="scientific">Collinsella intestinalis</name>
    <dbReference type="NCBI Taxonomy" id="147207"/>
    <lineage>
        <taxon>Bacteria</taxon>
        <taxon>Bacillati</taxon>
        <taxon>Actinomycetota</taxon>
        <taxon>Coriobacteriia</taxon>
        <taxon>Coriobacteriales</taxon>
        <taxon>Coriobacteriaceae</taxon>
        <taxon>Collinsella</taxon>
    </lineage>
</organism>
<dbReference type="InterPro" id="IPR010982">
    <property type="entry name" value="Lambda_DNA-bd_dom_sf"/>
</dbReference>
<comment type="caution">
    <text evidence="4">The sequence shown here is derived from an EMBL/GenBank/DDBJ whole genome shotgun (WGS) entry which is preliminary data.</text>
</comment>
<dbReference type="Proteomes" id="UP000286050">
    <property type="component" value="Unassembled WGS sequence"/>
</dbReference>
<dbReference type="SMART" id="SM00530">
    <property type="entry name" value="HTH_XRE"/>
    <property type="match status" value="1"/>
</dbReference>
<dbReference type="EMBL" id="QSJI01000001">
    <property type="protein sequence ID" value="RHD57644.1"/>
    <property type="molecule type" value="Genomic_DNA"/>
</dbReference>
<keyword evidence="2" id="KW-0812">Transmembrane</keyword>
<sequence length="222" mass="24513">MRGGAMEGTGIGTGIRIQRERLGMSQQDLAQACMVSRQTISNWETGKTLPDIQSMAYLAEVLGVTVDDLVNQVAPELGKRVPVDKRELLLLTLGIIFIGVLYIPLEMVLERSDVPAPDIPAAAVDSVLLVGIVAIIVRMGMIFRKHNLSTDREIAEYLVGNIHSAPRKKGFLRRHRFELSILLSTVVCLVLMVFAGEHWEVAFWILVAVAIVLQVGFQLISR</sequence>
<dbReference type="PANTHER" id="PTHR46558:SF15">
    <property type="entry name" value="HELIX-TURN-HELIX DOMAIN PROTEIN"/>
    <property type="match status" value="1"/>
</dbReference>
<dbReference type="PROSITE" id="PS50943">
    <property type="entry name" value="HTH_CROC1"/>
    <property type="match status" value="1"/>
</dbReference>
<evidence type="ECO:0000313" key="5">
    <source>
        <dbReference type="Proteomes" id="UP000286050"/>
    </source>
</evidence>
<accession>A0A414G093</accession>
<keyword evidence="1" id="KW-0238">DNA-binding</keyword>
<dbReference type="Pfam" id="PF01381">
    <property type="entry name" value="HTH_3"/>
    <property type="match status" value="1"/>
</dbReference>
<dbReference type="SUPFAM" id="SSF47413">
    <property type="entry name" value="lambda repressor-like DNA-binding domains"/>
    <property type="match status" value="1"/>
</dbReference>